<organism evidence="2">
    <name type="scientific">uncultured marine group II/III euryarchaeote KM3_189_C01</name>
    <dbReference type="NCBI Taxonomy" id="1457954"/>
    <lineage>
        <taxon>Archaea</taxon>
        <taxon>Methanobacteriati</taxon>
        <taxon>Methanobacteriota</taxon>
        <taxon>environmental samples</taxon>
    </lineage>
</organism>
<proteinExistence type="predicted"/>
<evidence type="ECO:0000313" key="2">
    <source>
        <dbReference type="EMBL" id="AIF05947.1"/>
    </source>
</evidence>
<dbReference type="AlphaFoldDB" id="A0A075GUI0"/>
<dbReference type="EMBL" id="KF900754">
    <property type="protein sequence ID" value="AIF05947.1"/>
    <property type="molecule type" value="Genomic_DNA"/>
</dbReference>
<accession>A0A075GUI0</accession>
<sequence>MTKVAAPHLFVGVLIIRTADFKLAYRLMKALRRRGIEFLQVSENAPLPHGASVWLGTPEEVFASKVGNGIPCTLEDVAVSIDRALHLSTLKDPTRILAFGIDPGPRPGLAWNSDGKPLGTEQMEDVDDTVDRICQLVKSIPHAVAVVRIGDGSPTIGSRLANICLARGLRVEMVDERRTSTGVGRHEHHAAAARIGQIIGEEVTSKRKVKPSTGEVREIQRKSRSESGGKLTLPIELAQAVAVGRLSMVEAFDEYERRRESLI</sequence>
<evidence type="ECO:0000256" key="1">
    <source>
        <dbReference type="SAM" id="MobiDB-lite"/>
    </source>
</evidence>
<feature type="compositionally biased region" description="Basic and acidic residues" evidence="1">
    <location>
        <begin position="215"/>
        <end position="225"/>
    </location>
</feature>
<reference evidence="2" key="1">
    <citation type="journal article" date="2014" name="Genome Biol. Evol.">
        <title>Pangenome evidence for extensive interdomain horizontal transfer affecting lineage core and shell genes in uncultured planktonic thaumarchaeota and euryarchaeota.</title>
        <authorList>
            <person name="Deschamps P."/>
            <person name="Zivanovic Y."/>
            <person name="Moreira D."/>
            <person name="Rodriguez-Valera F."/>
            <person name="Lopez-Garcia P."/>
        </authorList>
    </citation>
    <scope>NUCLEOTIDE SEQUENCE</scope>
</reference>
<protein>
    <submittedName>
        <fullName evidence="2">Uncharacterized protein</fullName>
    </submittedName>
</protein>
<name>A0A075GUI0_9EURY</name>
<feature type="region of interest" description="Disordered" evidence="1">
    <location>
        <begin position="206"/>
        <end position="225"/>
    </location>
</feature>